<feature type="transmembrane region" description="Helical" evidence="1">
    <location>
        <begin position="83"/>
        <end position="105"/>
    </location>
</feature>
<accession>A0AA95EV94</accession>
<feature type="transmembrane region" description="Helical" evidence="1">
    <location>
        <begin position="140"/>
        <end position="161"/>
    </location>
</feature>
<dbReference type="Pfam" id="PF22564">
    <property type="entry name" value="HAAS"/>
    <property type="match status" value="1"/>
</dbReference>
<keyword evidence="1" id="KW-1133">Transmembrane helix</keyword>
<evidence type="ECO:0000256" key="1">
    <source>
        <dbReference type="SAM" id="Phobius"/>
    </source>
</evidence>
<dbReference type="EMBL" id="CP119317">
    <property type="protein sequence ID" value="WEK54105.1"/>
    <property type="molecule type" value="Genomic_DNA"/>
</dbReference>
<keyword evidence="1" id="KW-0472">Membrane</keyword>
<evidence type="ECO:0000313" key="2">
    <source>
        <dbReference type="EMBL" id="WEK54105.1"/>
    </source>
</evidence>
<organism evidence="2 3">
    <name type="scientific">Candidatus Cohnella colombiensis</name>
    <dbReference type="NCBI Taxonomy" id="3121368"/>
    <lineage>
        <taxon>Bacteria</taxon>
        <taxon>Bacillati</taxon>
        <taxon>Bacillota</taxon>
        <taxon>Bacilli</taxon>
        <taxon>Bacillales</taxon>
        <taxon>Paenibacillaceae</taxon>
        <taxon>Cohnella</taxon>
    </lineage>
</organism>
<keyword evidence="1" id="KW-0812">Transmembrane</keyword>
<dbReference type="Proteomes" id="UP001178662">
    <property type="component" value="Chromosome"/>
</dbReference>
<name>A0AA95EV94_9BACL</name>
<proteinExistence type="predicted"/>
<reference evidence="2" key="1">
    <citation type="submission" date="2023-03" db="EMBL/GenBank/DDBJ databases">
        <title>Andean soil-derived lignocellulolytic bacterial consortium as a source of novel taxa and putative plastic-active enzymes.</title>
        <authorList>
            <person name="Diaz-Garcia L."/>
            <person name="Chuvochina M."/>
            <person name="Feuerriegel G."/>
            <person name="Bunk B."/>
            <person name="Sproer C."/>
            <person name="Streit W.R."/>
            <person name="Rodriguez L.M."/>
            <person name="Overmann J."/>
            <person name="Jimenez D.J."/>
        </authorList>
    </citation>
    <scope>NUCLEOTIDE SEQUENCE</scope>
    <source>
        <strain evidence="2">MAG 2441</strain>
    </source>
</reference>
<gene>
    <name evidence="2" type="ORF">P0Y55_16325</name>
</gene>
<protein>
    <submittedName>
        <fullName evidence="2">DUF1700 domain-containing protein</fullName>
    </submittedName>
</protein>
<sequence length="183" mass="20405">MNRTQFLTLLRKELGSMPIKEQNELLEDYESHYAFGQQEGKTEEQISVELGDPIELAVEATAEYHRNFPAKVKVSTTVSNTTFSIVGLFLLNFVLAVVPLGIAIWATWLSLLVASIMLIVAPLIVSADFIINQYFSMGKLFACITLSGIGIFISFGVLYIGKELNKITVSYYNWNKRVITGGQ</sequence>
<evidence type="ECO:0000313" key="3">
    <source>
        <dbReference type="Proteomes" id="UP001178662"/>
    </source>
</evidence>
<feature type="transmembrane region" description="Helical" evidence="1">
    <location>
        <begin position="111"/>
        <end position="131"/>
    </location>
</feature>
<keyword evidence="3" id="KW-1185">Reference proteome</keyword>
<dbReference type="AlphaFoldDB" id="A0AA95EV94"/>